<protein>
    <submittedName>
        <fullName evidence="1">Uncharacterized protein</fullName>
    </submittedName>
</protein>
<dbReference type="InParanoid" id="K5VRB1"/>
<keyword evidence="2" id="KW-1185">Reference proteome</keyword>
<dbReference type="KEGG" id="abp:AGABI1DRAFT130732"/>
<evidence type="ECO:0000313" key="1">
    <source>
        <dbReference type="EMBL" id="EKM77004.1"/>
    </source>
</evidence>
<dbReference type="AlphaFoldDB" id="K5VRB1"/>
<dbReference type="Proteomes" id="UP000008493">
    <property type="component" value="Unassembled WGS sequence"/>
</dbReference>
<reference evidence="2" key="1">
    <citation type="journal article" date="2012" name="Proc. Natl. Acad. Sci. U.S.A.">
        <title>Genome sequence of the button mushroom Agaricus bisporus reveals mechanisms governing adaptation to a humic-rich ecological niche.</title>
        <authorList>
            <person name="Morin E."/>
            <person name="Kohler A."/>
            <person name="Baker A.R."/>
            <person name="Foulongne-Oriol M."/>
            <person name="Lombard V."/>
            <person name="Nagy L.G."/>
            <person name="Ohm R.A."/>
            <person name="Patyshakuliyeva A."/>
            <person name="Brun A."/>
            <person name="Aerts A.L."/>
            <person name="Bailey A.M."/>
            <person name="Billette C."/>
            <person name="Coutinho P.M."/>
            <person name="Deakin G."/>
            <person name="Doddapaneni H."/>
            <person name="Floudas D."/>
            <person name="Grimwood J."/>
            <person name="Hilden K."/>
            <person name="Kuees U."/>
            <person name="LaButti K.M."/>
            <person name="Lapidus A."/>
            <person name="Lindquist E.A."/>
            <person name="Lucas S.M."/>
            <person name="Murat C."/>
            <person name="Riley R.W."/>
            <person name="Salamov A.A."/>
            <person name="Schmutz J."/>
            <person name="Subramanian V."/>
            <person name="Woesten H.A.B."/>
            <person name="Xu J."/>
            <person name="Eastwood D.C."/>
            <person name="Foster G.D."/>
            <person name="Sonnenberg A.S."/>
            <person name="Cullen D."/>
            <person name="de Vries R.P."/>
            <person name="Lundell T."/>
            <person name="Hibbett D.S."/>
            <person name="Henrissat B."/>
            <person name="Burton K.S."/>
            <person name="Kerrigan R.W."/>
            <person name="Challen M.P."/>
            <person name="Grigoriev I.V."/>
            <person name="Martin F."/>
        </authorList>
    </citation>
    <scope>NUCLEOTIDE SEQUENCE [LARGE SCALE GENOMIC DNA]</scope>
    <source>
        <strain evidence="2">JB137-S8 / ATCC MYA-4627 / FGSC 10392</strain>
    </source>
</reference>
<dbReference type="STRING" id="597362.K5VRB1"/>
<accession>K5VRB1</accession>
<dbReference type="EMBL" id="JH971398">
    <property type="protein sequence ID" value="EKM77004.1"/>
    <property type="molecule type" value="Genomic_DNA"/>
</dbReference>
<dbReference type="OrthoDB" id="3025100at2759"/>
<gene>
    <name evidence="1" type="ORF">AGABI1DRAFT_130732</name>
</gene>
<sequence>MGQESLPTVEGTYYWGLVLHLHASNPPPMPAKHLCLYERGEHRVVKLNELYEKSIAERSVLPSTPPAMTITLEKRLNSSTRRIPHVWTAHVQGNTSQNGAMTKTAETAYPPMLVAKIFDPVVETTVST</sequence>
<organism evidence="1 2">
    <name type="scientific">Agaricus bisporus var. burnettii (strain JB137-S8 / ATCC MYA-4627 / FGSC 10392)</name>
    <name type="common">White button mushroom</name>
    <dbReference type="NCBI Taxonomy" id="597362"/>
    <lineage>
        <taxon>Eukaryota</taxon>
        <taxon>Fungi</taxon>
        <taxon>Dikarya</taxon>
        <taxon>Basidiomycota</taxon>
        <taxon>Agaricomycotina</taxon>
        <taxon>Agaricomycetes</taxon>
        <taxon>Agaricomycetidae</taxon>
        <taxon>Agaricales</taxon>
        <taxon>Agaricineae</taxon>
        <taxon>Agaricaceae</taxon>
        <taxon>Agaricus</taxon>
    </lineage>
</organism>
<proteinExistence type="predicted"/>
<evidence type="ECO:0000313" key="2">
    <source>
        <dbReference type="Proteomes" id="UP000008493"/>
    </source>
</evidence>
<dbReference type="GeneID" id="18827281"/>
<dbReference type="HOGENOM" id="CLU_1958920_0_0_1"/>
<dbReference type="RefSeq" id="XP_007332305.1">
    <property type="nucleotide sequence ID" value="XM_007332243.1"/>
</dbReference>
<name>K5VRB1_AGABU</name>